<dbReference type="eggNOG" id="ENOG503368J">
    <property type="taxonomic scope" value="Bacteria"/>
</dbReference>
<dbReference type="RefSeq" id="WP_032521740.1">
    <property type="nucleotide sequence ID" value="NZ_CP138977.1"/>
</dbReference>
<dbReference type="Proteomes" id="UP000030355">
    <property type="component" value="Unassembled WGS sequence"/>
</dbReference>
<protein>
    <recommendedName>
        <fullName evidence="3">Glycosyltransferase</fullName>
    </recommendedName>
</protein>
<organism evidence="1 2">
    <name type="scientific">Prochlorococcus marinus str. MIT 9201</name>
    <dbReference type="NCBI Taxonomy" id="93057"/>
    <lineage>
        <taxon>Bacteria</taxon>
        <taxon>Bacillati</taxon>
        <taxon>Cyanobacteriota</taxon>
        <taxon>Cyanophyceae</taxon>
        <taxon>Synechococcales</taxon>
        <taxon>Prochlorococcaceae</taxon>
        <taxon>Prochlorococcus</taxon>
    </lineage>
</organism>
<dbReference type="Pfam" id="PF11913">
    <property type="entry name" value="DUF3431"/>
    <property type="match status" value="1"/>
</dbReference>
<dbReference type="STRING" id="93057.EU95_0571"/>
<proteinExistence type="predicted"/>
<name>A0A0A2A793_PROMR</name>
<evidence type="ECO:0000313" key="1">
    <source>
        <dbReference type="EMBL" id="KGF96686.1"/>
    </source>
</evidence>
<dbReference type="PANTHER" id="PTHR37490:SF1">
    <property type="entry name" value="GLYCOSYLTRANSFERASE 2-LIKE DOMAIN-CONTAINING PROTEIN"/>
    <property type="match status" value="1"/>
</dbReference>
<reference evidence="2" key="1">
    <citation type="journal article" date="2014" name="Sci. Data">
        <title>Genomes of diverse isolates of the marine cyanobacterium Prochlorococcus.</title>
        <authorList>
            <person name="Biller S."/>
            <person name="Berube P."/>
            <person name="Thompson J."/>
            <person name="Kelly L."/>
            <person name="Roggensack S."/>
            <person name="Awad L."/>
            <person name="Roache-Johnson K."/>
            <person name="Ding H."/>
            <person name="Giovannoni S.J."/>
            <person name="Moore L.R."/>
            <person name="Chisholm S.W."/>
        </authorList>
    </citation>
    <scope>NUCLEOTIDE SEQUENCE [LARGE SCALE GENOMIC DNA]</scope>
    <source>
        <strain evidence="2">MIT 9201</strain>
    </source>
</reference>
<evidence type="ECO:0000313" key="2">
    <source>
        <dbReference type="Proteomes" id="UP000030355"/>
    </source>
</evidence>
<sequence>MRKSLIISRFNENISWLEEIKEFKIIIYNKGKQLSNKKFRKIIDLNNVGRESHTWLYHIVENYRDLDDINIFLQGRIDDLGCMAHQDPNDYLKGIDKTGFSASRYGLLGPLHWGWNVGIEKNKKYKKQWDSKMISRSKIGFRKFAKELFPEIPIIVPTSYAGCFAVKREIILQHNISFYRKLLDILSENKNPIEGHYMERLWCYLFTQNKLRNKAIIDVLKTKIERLKLRKMYT</sequence>
<dbReference type="OrthoDB" id="5450176at2"/>
<comment type="caution">
    <text evidence="1">The sequence shown here is derived from an EMBL/GenBank/DDBJ whole genome shotgun (WGS) entry which is preliminary data.</text>
</comment>
<gene>
    <name evidence="1" type="ORF">EU95_0571</name>
</gene>
<dbReference type="EMBL" id="JNAL01000007">
    <property type="protein sequence ID" value="KGF96686.1"/>
    <property type="molecule type" value="Genomic_DNA"/>
</dbReference>
<dbReference type="AlphaFoldDB" id="A0A0A2A793"/>
<dbReference type="PANTHER" id="PTHR37490">
    <property type="entry name" value="EXPRESSED PROTEIN"/>
    <property type="match status" value="1"/>
</dbReference>
<accession>A0A0A2A793</accession>
<evidence type="ECO:0008006" key="3">
    <source>
        <dbReference type="Google" id="ProtNLM"/>
    </source>
</evidence>
<dbReference type="InterPro" id="IPR021838">
    <property type="entry name" value="DUF3431"/>
</dbReference>